<reference evidence="1" key="2">
    <citation type="submission" date="2021-04" db="EMBL/GenBank/DDBJ databases">
        <authorList>
            <person name="Gilroy R."/>
        </authorList>
    </citation>
    <scope>NUCLEOTIDE SEQUENCE</scope>
    <source>
        <strain evidence="1">2239</strain>
    </source>
</reference>
<protein>
    <submittedName>
        <fullName evidence="1">Uncharacterized protein</fullName>
    </submittedName>
</protein>
<evidence type="ECO:0000313" key="2">
    <source>
        <dbReference type="Proteomes" id="UP000824193"/>
    </source>
</evidence>
<dbReference type="EMBL" id="DXFW01000002">
    <property type="protein sequence ID" value="HIX04690.1"/>
    <property type="molecule type" value="Genomic_DNA"/>
</dbReference>
<proteinExistence type="predicted"/>
<organism evidence="1 2">
    <name type="scientific">Candidatus Allofournierella pullicola</name>
    <dbReference type="NCBI Taxonomy" id="2838596"/>
    <lineage>
        <taxon>Bacteria</taxon>
        <taxon>Bacillati</taxon>
        <taxon>Bacillota</taxon>
        <taxon>Clostridia</taxon>
        <taxon>Eubacteriales</taxon>
        <taxon>Oscillospiraceae</taxon>
        <taxon>Allofournierella</taxon>
    </lineage>
</organism>
<name>A0A9D2AD96_9FIRM</name>
<sequence>MKRWLKNAALWVFVLALAAGSMALPWMVCQGYDRELFAQPQPRPATDLDLSAAARENDFVSQLYERQSLLGGWGEGWEPLEEEAAAAAVENAWETLLKLMTLEDLPDGVRQTVGETLAESGRGQAWRDEMGFVRVRLGDVYLITEPVSGLPARLAVYGPADAPDDPLALLEEWRALLGVDALPDWEETQTVQTGATELRSQQGRLRLQVCAAHEAFLLEAASFS</sequence>
<evidence type="ECO:0000313" key="1">
    <source>
        <dbReference type="EMBL" id="HIX04690.1"/>
    </source>
</evidence>
<dbReference type="Proteomes" id="UP000824193">
    <property type="component" value="Unassembled WGS sequence"/>
</dbReference>
<comment type="caution">
    <text evidence="1">The sequence shown here is derived from an EMBL/GenBank/DDBJ whole genome shotgun (WGS) entry which is preliminary data.</text>
</comment>
<gene>
    <name evidence="1" type="ORF">H9865_01070</name>
</gene>
<accession>A0A9D2AD96</accession>
<dbReference type="AlphaFoldDB" id="A0A9D2AD96"/>
<reference evidence="1" key="1">
    <citation type="journal article" date="2021" name="PeerJ">
        <title>Extensive microbial diversity within the chicken gut microbiome revealed by metagenomics and culture.</title>
        <authorList>
            <person name="Gilroy R."/>
            <person name="Ravi A."/>
            <person name="Getino M."/>
            <person name="Pursley I."/>
            <person name="Horton D.L."/>
            <person name="Alikhan N.F."/>
            <person name="Baker D."/>
            <person name="Gharbi K."/>
            <person name="Hall N."/>
            <person name="Watson M."/>
            <person name="Adriaenssens E.M."/>
            <person name="Foster-Nyarko E."/>
            <person name="Jarju S."/>
            <person name="Secka A."/>
            <person name="Antonio M."/>
            <person name="Oren A."/>
            <person name="Chaudhuri R.R."/>
            <person name="La Ragione R."/>
            <person name="Hildebrand F."/>
            <person name="Pallen M.J."/>
        </authorList>
    </citation>
    <scope>NUCLEOTIDE SEQUENCE</scope>
    <source>
        <strain evidence="1">2239</strain>
    </source>
</reference>